<dbReference type="AlphaFoldDB" id="A0AAD5UUX9"/>
<name>A0AAD5UUX9_9APHY</name>
<gene>
    <name evidence="1" type="ORF">NLI96_g12263</name>
</gene>
<accession>A0AAD5UUX9</accession>
<sequence length="606" mass="68704">MAIRFSKDSGLLLDEIFSVDRWNVDRYLASLPDASPEQQQIGIRNMQRYLWNLPPSVTSHSAGVLRICKGMPVMLKHNEATEVCATNGAEGTIVDCHTREGLYARKAIDTIFVKLVNPPKNVQIGNLPLNVVPVVPSSKTVSCPLGPARSFLNVRREQVELLPNFAMSDYCSQGRTRPYNVVDLSTCRLHQSIYTCLSRASSLEGTVIIREFSDRLLTCRASSDLRKEFRELEILDYLTDLEYKNRLPANAPRSDRLAAISYYVKAVGGLYMPPKAHQALIDKNLRPRKHAAELPDLLPGEHPLDRIHEPPRQPVIFVLKWDSLNWSCAYDSVIFLVWSMIQFDHLTVTQINERSYLPEGKTLFSELLQLKQSSSHSSESLQIIREYWRTLLSTHYPQTFPRFGHRGAAVSALLEKTFRHQQAFGSLKKTCVVCNTVDTIHSFHNSLWPVTADILLRVARQGVVHSKDIIAALLGNENIGDCTVCGTHDSVWNYTQFTTPPELIMIEFIPADLTAFVFIIDQFYNHMSLGTYTLQGIIYLGSYHFTARMLQEDYEIWRHDGTQQGGAAFAESRFDALTTDLSDMDGRKVNFLIYRRMHPPNGLLAV</sequence>
<organism evidence="1 2">
    <name type="scientific">Meripilus lineatus</name>
    <dbReference type="NCBI Taxonomy" id="2056292"/>
    <lineage>
        <taxon>Eukaryota</taxon>
        <taxon>Fungi</taxon>
        <taxon>Dikarya</taxon>
        <taxon>Basidiomycota</taxon>
        <taxon>Agaricomycotina</taxon>
        <taxon>Agaricomycetes</taxon>
        <taxon>Polyporales</taxon>
        <taxon>Meripilaceae</taxon>
        <taxon>Meripilus</taxon>
    </lineage>
</organism>
<evidence type="ECO:0000313" key="2">
    <source>
        <dbReference type="Proteomes" id="UP001212997"/>
    </source>
</evidence>
<reference evidence="1" key="1">
    <citation type="submission" date="2022-07" db="EMBL/GenBank/DDBJ databases">
        <title>Genome Sequence of Physisporinus lineatus.</title>
        <authorList>
            <person name="Buettner E."/>
        </authorList>
    </citation>
    <scope>NUCLEOTIDE SEQUENCE</scope>
    <source>
        <strain evidence="1">VT162</strain>
    </source>
</reference>
<keyword evidence="2" id="KW-1185">Reference proteome</keyword>
<comment type="caution">
    <text evidence="1">The sequence shown here is derived from an EMBL/GenBank/DDBJ whole genome shotgun (WGS) entry which is preliminary data.</text>
</comment>
<protein>
    <submittedName>
        <fullName evidence="1">Uncharacterized protein</fullName>
    </submittedName>
</protein>
<evidence type="ECO:0000313" key="1">
    <source>
        <dbReference type="EMBL" id="KAJ3474768.1"/>
    </source>
</evidence>
<dbReference type="Proteomes" id="UP001212997">
    <property type="component" value="Unassembled WGS sequence"/>
</dbReference>
<proteinExistence type="predicted"/>
<dbReference type="EMBL" id="JANAWD010000986">
    <property type="protein sequence ID" value="KAJ3474768.1"/>
    <property type="molecule type" value="Genomic_DNA"/>
</dbReference>